<accession>A0A9D5A4G1</accession>
<dbReference type="OrthoDB" id="1933744at2759"/>
<gene>
    <name evidence="9" type="ORF">KIW84_077089</name>
</gene>
<feature type="compositionally biased region" description="Polar residues" evidence="6">
    <location>
        <begin position="623"/>
        <end position="633"/>
    </location>
</feature>
<comment type="subcellular location">
    <subcellularLocation>
        <location evidence="1">Membrane</location>
    </subcellularLocation>
</comment>
<evidence type="ECO:0000256" key="6">
    <source>
        <dbReference type="SAM" id="MobiDB-lite"/>
    </source>
</evidence>
<keyword evidence="10" id="KW-1185">Reference proteome</keyword>
<dbReference type="Proteomes" id="UP001058974">
    <property type="component" value="Chromosome 7"/>
</dbReference>
<protein>
    <recommendedName>
        <fullName evidence="8">GTD-binding domain-containing protein</fullName>
    </recommendedName>
</protein>
<evidence type="ECO:0000313" key="9">
    <source>
        <dbReference type="EMBL" id="KAI5392555.1"/>
    </source>
</evidence>
<dbReference type="PANTHER" id="PTHR31422">
    <property type="entry name" value="BNAANNG28530D PROTEIN"/>
    <property type="match status" value="1"/>
</dbReference>
<evidence type="ECO:0000256" key="5">
    <source>
        <dbReference type="SAM" id="Coils"/>
    </source>
</evidence>
<feature type="region of interest" description="Disordered" evidence="6">
    <location>
        <begin position="588"/>
        <end position="633"/>
    </location>
</feature>
<dbReference type="GO" id="GO:0016020">
    <property type="term" value="C:membrane"/>
    <property type="evidence" value="ECO:0007669"/>
    <property type="project" value="UniProtKB-SubCell"/>
</dbReference>
<keyword evidence="5" id="KW-0175">Coiled coil</keyword>
<feature type="domain" description="GTD-binding" evidence="8">
    <location>
        <begin position="284"/>
        <end position="382"/>
    </location>
</feature>
<evidence type="ECO:0000256" key="4">
    <source>
        <dbReference type="ARBA" id="ARBA00023136"/>
    </source>
</evidence>
<evidence type="ECO:0000256" key="1">
    <source>
        <dbReference type="ARBA" id="ARBA00004370"/>
    </source>
</evidence>
<dbReference type="EMBL" id="JAMSHJ010000007">
    <property type="protein sequence ID" value="KAI5392555.1"/>
    <property type="molecule type" value="Genomic_DNA"/>
</dbReference>
<feature type="region of interest" description="Disordered" evidence="6">
    <location>
        <begin position="433"/>
        <end position="453"/>
    </location>
</feature>
<reference evidence="9 10" key="1">
    <citation type="journal article" date="2022" name="Nat. Genet.">
        <title>Improved pea reference genome and pan-genome highlight genomic features and evolutionary characteristics.</title>
        <authorList>
            <person name="Yang T."/>
            <person name="Liu R."/>
            <person name="Luo Y."/>
            <person name="Hu S."/>
            <person name="Wang D."/>
            <person name="Wang C."/>
            <person name="Pandey M.K."/>
            <person name="Ge S."/>
            <person name="Xu Q."/>
            <person name="Li N."/>
            <person name="Li G."/>
            <person name="Huang Y."/>
            <person name="Saxena R.K."/>
            <person name="Ji Y."/>
            <person name="Li M."/>
            <person name="Yan X."/>
            <person name="He Y."/>
            <person name="Liu Y."/>
            <person name="Wang X."/>
            <person name="Xiang C."/>
            <person name="Varshney R.K."/>
            <person name="Ding H."/>
            <person name="Gao S."/>
            <person name="Zong X."/>
        </authorList>
    </citation>
    <scope>NUCLEOTIDE SEQUENCE [LARGE SCALE GENOMIC DNA]</scope>
    <source>
        <strain evidence="9 10">cv. Zhongwan 6</strain>
    </source>
</reference>
<feature type="transmembrane region" description="Helical" evidence="7">
    <location>
        <begin position="20"/>
        <end position="45"/>
    </location>
</feature>
<evidence type="ECO:0000256" key="7">
    <source>
        <dbReference type="SAM" id="Phobius"/>
    </source>
</evidence>
<dbReference type="Pfam" id="PF04576">
    <property type="entry name" value="Zein-binding"/>
    <property type="match status" value="1"/>
</dbReference>
<feature type="region of interest" description="Disordered" evidence="6">
    <location>
        <begin position="200"/>
        <end position="227"/>
    </location>
</feature>
<evidence type="ECO:0000256" key="3">
    <source>
        <dbReference type="ARBA" id="ARBA00022989"/>
    </source>
</evidence>
<evidence type="ECO:0000256" key="2">
    <source>
        <dbReference type="ARBA" id="ARBA00022692"/>
    </source>
</evidence>
<proteinExistence type="predicted"/>
<dbReference type="PROSITE" id="PS51775">
    <property type="entry name" value="GTD_BINDING"/>
    <property type="match status" value="1"/>
</dbReference>
<keyword evidence="2 7" id="KW-0812">Transmembrane</keyword>
<dbReference type="PANTHER" id="PTHR31422:SF44">
    <property type="entry name" value="GTD-BINDING DOMAIN-CONTAINING PROTEIN"/>
    <property type="match status" value="1"/>
</dbReference>
<dbReference type="Gramene" id="Psat07G0708900-T1">
    <property type="protein sequence ID" value="KAI5392555.1"/>
    <property type="gene ID" value="KIW84_077089"/>
</dbReference>
<evidence type="ECO:0000259" key="8">
    <source>
        <dbReference type="PROSITE" id="PS51775"/>
    </source>
</evidence>
<sequence length="633" mass="72429">MQVELMKMALEETDSWSLGGIIGSFIDLFVAYVLLCGSTFAFFVAKFLRFFGFYLPCPCKGILGYRNSYLCFHMLLFEWPLRKICSIQVMALKRFPFDLVWVKKDHSLNNINENKMVVNVDEKTCGNNDNRIVELEDESLSSSPRLREIGYDVKGKGVLSLKRRSGFRRRKRSGYDCGKIDSVIRRHSFQSDVTFTSTPCDGSSGMIKDRSSQSSNSASGKEGSLHCDDYDRTSHDLDEKTCHSYEFNTSIIESPGQGIYSSTLEHYSSATTRDNIHVVGNEDSRIKMYENALEEEKAAYAALYLELEKERAAAATAADEAMAMILRLQEEKALMEMEMRQYDRLIEERVAYDEEEMSIMQEILIRREKENLFLEKELERYRQMCLTGNCESKSKSADVRLNEWKQQSPLSFEIYDDPPQTESAVSNVKRDFTDTEHGQELEKNSRHKDQACDDLHSSFDDTESDVLDVHVIDDNIEHKEKEIENSSSSSCSTTLSDKPMNTRLEHASCSDADSKCKSMPFDTESDSPYLVHNEKLRIDNEIEVLGERLRTVKHEKEKLTLFTDKGENEKGQLKLLDEIASRLQQIKQLRKPARDASLPPKPARGASLPPSWTQVSERKRRSQSVTLETCESS</sequence>
<dbReference type="GO" id="GO:0080115">
    <property type="term" value="F:myosin XI tail binding"/>
    <property type="evidence" value="ECO:0007669"/>
    <property type="project" value="UniProtKB-ARBA"/>
</dbReference>
<comment type="caution">
    <text evidence="9">The sequence shown here is derived from an EMBL/GenBank/DDBJ whole genome shotgun (WGS) entry which is preliminary data.</text>
</comment>
<keyword evidence="3 7" id="KW-1133">Transmembrane helix</keyword>
<evidence type="ECO:0000313" key="10">
    <source>
        <dbReference type="Proteomes" id="UP001058974"/>
    </source>
</evidence>
<organism evidence="9 10">
    <name type="scientific">Pisum sativum</name>
    <name type="common">Garden pea</name>
    <name type="synonym">Lathyrus oleraceus</name>
    <dbReference type="NCBI Taxonomy" id="3888"/>
    <lineage>
        <taxon>Eukaryota</taxon>
        <taxon>Viridiplantae</taxon>
        <taxon>Streptophyta</taxon>
        <taxon>Embryophyta</taxon>
        <taxon>Tracheophyta</taxon>
        <taxon>Spermatophyta</taxon>
        <taxon>Magnoliopsida</taxon>
        <taxon>eudicotyledons</taxon>
        <taxon>Gunneridae</taxon>
        <taxon>Pentapetalae</taxon>
        <taxon>rosids</taxon>
        <taxon>fabids</taxon>
        <taxon>Fabales</taxon>
        <taxon>Fabaceae</taxon>
        <taxon>Papilionoideae</taxon>
        <taxon>50 kb inversion clade</taxon>
        <taxon>NPAAA clade</taxon>
        <taxon>Hologalegina</taxon>
        <taxon>IRL clade</taxon>
        <taxon>Fabeae</taxon>
        <taxon>Lathyrus</taxon>
    </lineage>
</organism>
<keyword evidence="4 7" id="KW-0472">Membrane</keyword>
<dbReference type="InterPro" id="IPR007656">
    <property type="entry name" value="GTD-bd"/>
</dbReference>
<dbReference type="AlphaFoldDB" id="A0A9D5A4G1"/>
<name>A0A9D5A4G1_PEA</name>
<feature type="coiled-coil region" evidence="5">
    <location>
        <begin position="286"/>
        <end position="384"/>
    </location>
</feature>